<name>A0AAF1A3Z3_SOLVR</name>
<dbReference type="Proteomes" id="UP001234989">
    <property type="component" value="Chromosome 12"/>
</dbReference>
<evidence type="ECO:0000313" key="2">
    <source>
        <dbReference type="Proteomes" id="UP001234989"/>
    </source>
</evidence>
<dbReference type="EMBL" id="CP133623">
    <property type="protein sequence ID" value="WMV59915.1"/>
    <property type="molecule type" value="Genomic_DNA"/>
</dbReference>
<sequence length="36" mass="3882">MSKSCNLGGVGKISPRSFQPYQYLLLNPPDLGVMAV</sequence>
<organism evidence="1 2">
    <name type="scientific">Solanum verrucosum</name>
    <dbReference type="NCBI Taxonomy" id="315347"/>
    <lineage>
        <taxon>Eukaryota</taxon>
        <taxon>Viridiplantae</taxon>
        <taxon>Streptophyta</taxon>
        <taxon>Embryophyta</taxon>
        <taxon>Tracheophyta</taxon>
        <taxon>Spermatophyta</taxon>
        <taxon>Magnoliopsida</taxon>
        <taxon>eudicotyledons</taxon>
        <taxon>Gunneridae</taxon>
        <taxon>Pentapetalae</taxon>
        <taxon>asterids</taxon>
        <taxon>lamiids</taxon>
        <taxon>Solanales</taxon>
        <taxon>Solanaceae</taxon>
        <taxon>Solanoideae</taxon>
        <taxon>Solaneae</taxon>
        <taxon>Solanum</taxon>
    </lineage>
</organism>
<protein>
    <submittedName>
        <fullName evidence="1">Uncharacterized protein</fullName>
    </submittedName>
</protein>
<reference evidence="1" key="1">
    <citation type="submission" date="2023-08" db="EMBL/GenBank/DDBJ databases">
        <title>A de novo genome assembly of Solanum verrucosum Schlechtendal, a Mexican diploid species geographically isolated from the other diploid A-genome species in potato relatives.</title>
        <authorList>
            <person name="Hosaka K."/>
        </authorList>
    </citation>
    <scope>NUCLEOTIDE SEQUENCE</scope>
    <source>
        <tissue evidence="1">Young leaves</tissue>
    </source>
</reference>
<evidence type="ECO:0000313" key="1">
    <source>
        <dbReference type="EMBL" id="WMV59915.1"/>
    </source>
</evidence>
<accession>A0AAF1A3Z3</accession>
<keyword evidence="2" id="KW-1185">Reference proteome</keyword>
<gene>
    <name evidence="1" type="ORF">MTR67_053300</name>
</gene>
<dbReference type="AlphaFoldDB" id="A0AAF1A3Z3"/>
<proteinExistence type="predicted"/>